<dbReference type="PANTHER" id="PTHR43751">
    <property type="entry name" value="SULFATASE"/>
    <property type="match status" value="1"/>
</dbReference>
<dbReference type="AlphaFoldDB" id="A0A084SZQ6"/>
<reference evidence="3 4" key="1">
    <citation type="submission" date="2014-07" db="EMBL/GenBank/DDBJ databases">
        <title>Draft Genome Sequence of Gephyronic Acid Producer, Cystobacter violaceus Strain Cb vi76.</title>
        <authorList>
            <person name="Stevens D.C."/>
            <person name="Young J."/>
            <person name="Carmichael R."/>
            <person name="Tan J."/>
            <person name="Taylor R.E."/>
        </authorList>
    </citation>
    <scope>NUCLEOTIDE SEQUENCE [LARGE SCALE GENOMIC DNA]</scope>
    <source>
        <strain evidence="3 4">Cb vi76</strain>
    </source>
</reference>
<gene>
    <name evidence="3" type="ORF">Q664_06020</name>
</gene>
<feature type="transmembrane region" description="Helical" evidence="1">
    <location>
        <begin position="122"/>
        <end position="141"/>
    </location>
</feature>
<feature type="domain" description="Sulfatase N-terminal" evidence="2">
    <location>
        <begin position="196"/>
        <end position="504"/>
    </location>
</feature>
<dbReference type="PROSITE" id="PS51257">
    <property type="entry name" value="PROKAR_LIPOPROTEIN"/>
    <property type="match status" value="1"/>
</dbReference>
<name>A0A084SZQ6_9BACT</name>
<evidence type="ECO:0000259" key="2">
    <source>
        <dbReference type="Pfam" id="PF00884"/>
    </source>
</evidence>
<dbReference type="InterPro" id="IPR017850">
    <property type="entry name" value="Alkaline_phosphatase_core_sf"/>
</dbReference>
<dbReference type="InterPro" id="IPR052701">
    <property type="entry name" value="GAG_Ulvan_Degrading_Sulfatases"/>
</dbReference>
<feature type="transmembrane region" description="Helical" evidence="1">
    <location>
        <begin position="83"/>
        <end position="102"/>
    </location>
</feature>
<keyword evidence="1" id="KW-1133">Transmembrane helix</keyword>
<evidence type="ECO:0000313" key="4">
    <source>
        <dbReference type="Proteomes" id="UP000028547"/>
    </source>
</evidence>
<proteinExistence type="predicted"/>
<keyword evidence="1" id="KW-0472">Membrane</keyword>
<evidence type="ECO:0000313" key="3">
    <source>
        <dbReference type="EMBL" id="KFA93941.1"/>
    </source>
</evidence>
<organism evidence="3 4">
    <name type="scientific">Archangium violaceum Cb vi76</name>
    <dbReference type="NCBI Taxonomy" id="1406225"/>
    <lineage>
        <taxon>Bacteria</taxon>
        <taxon>Pseudomonadati</taxon>
        <taxon>Myxococcota</taxon>
        <taxon>Myxococcia</taxon>
        <taxon>Myxococcales</taxon>
        <taxon>Cystobacterineae</taxon>
        <taxon>Archangiaceae</taxon>
        <taxon>Archangium</taxon>
    </lineage>
</organism>
<feature type="transmembrane region" description="Helical" evidence="1">
    <location>
        <begin position="153"/>
        <end position="173"/>
    </location>
</feature>
<keyword evidence="1" id="KW-0812">Transmembrane</keyword>
<dbReference type="SUPFAM" id="SSF53649">
    <property type="entry name" value="Alkaline phosphatase-like"/>
    <property type="match status" value="1"/>
</dbReference>
<dbReference type="EMBL" id="JPMI01000032">
    <property type="protein sequence ID" value="KFA93941.1"/>
    <property type="molecule type" value="Genomic_DNA"/>
</dbReference>
<dbReference type="RefSeq" id="WP_043390771.1">
    <property type="nucleotide sequence ID" value="NZ_JPMI01000032.1"/>
</dbReference>
<feature type="transmembrane region" description="Helical" evidence="1">
    <location>
        <begin position="39"/>
        <end position="62"/>
    </location>
</feature>
<comment type="caution">
    <text evidence="3">The sequence shown here is derived from an EMBL/GenBank/DDBJ whole genome shotgun (WGS) entry which is preliminary data.</text>
</comment>
<accession>A0A084SZQ6</accession>
<evidence type="ECO:0000256" key="1">
    <source>
        <dbReference type="SAM" id="Phobius"/>
    </source>
</evidence>
<dbReference type="InterPro" id="IPR000917">
    <property type="entry name" value="Sulfatase_N"/>
</dbReference>
<dbReference type="Gene3D" id="3.40.720.10">
    <property type="entry name" value="Alkaline Phosphatase, subunit A"/>
    <property type="match status" value="1"/>
</dbReference>
<dbReference type="Proteomes" id="UP000028547">
    <property type="component" value="Unassembled WGS sequence"/>
</dbReference>
<dbReference type="PANTHER" id="PTHR43751:SF3">
    <property type="entry name" value="SULFATASE N-TERMINAL DOMAIN-CONTAINING PROTEIN"/>
    <property type="match status" value="1"/>
</dbReference>
<sequence length="621" mass="68564">MVRGAAVAVWQVVSACYGFVLLEWLFLVTQQGFMVSLPYTVWASALACIPLVLVLPALAALLPLLGAEALLARLPEGSRARTLAVASAVPALVLTGLSFLLIDNFTYTLFGFGVVSVPKSLLFLYVLLLAVLFVVLVRKVALARQEVLASGGWRWRLATAGGLITLSLGVLALRLAGGSGTEPQEAAIARAAAGSPNVIFVATDGLEARRMSAYGYERPNTPFLERFKERTLFFENAFPNAGRTTGSTTSMLTSRFPTSTKVIFPPHILSGEASFLHLPGLLRRAGYETHQFTVRYYADGPDLNMLGGFEHANGRHVSVEVPTGPWRTLMQERYVAERIAERLTERVLYVLGIQPMVNHFKLVQLPTRIAGWDTDEDRIQGALSAAEKAQRPFFMHIHLMGTHCCSYPPSANPVFARTTRSRENQLDDAILDADRLLERFITRLEERGLLENTMVVLSSDHNHEWNTLDRVPLMIHFPGGRHHGVVKENAQLLDVAPTVLETVGLPIPGWMEGRSLLSARRPPTEPILGTGEVKAILANADWEYISRLRNAGPPLYGMTTVSAIVCDRWWTLQLKTGELQTGRVSGHTAPCAEESLPKAEDLRQRFLSHLRERGFELAHLR</sequence>
<feature type="transmembrane region" description="Helical" evidence="1">
    <location>
        <begin position="7"/>
        <end position="27"/>
    </location>
</feature>
<protein>
    <recommendedName>
        <fullName evidence="2">Sulfatase N-terminal domain-containing protein</fullName>
    </recommendedName>
</protein>
<dbReference type="Pfam" id="PF00884">
    <property type="entry name" value="Sulfatase"/>
    <property type="match status" value="1"/>
</dbReference>